<keyword evidence="10" id="KW-0594">Phospholipid biosynthesis</keyword>
<dbReference type="Pfam" id="PF13091">
    <property type="entry name" value="PLDc_2"/>
    <property type="match status" value="2"/>
</dbReference>
<evidence type="ECO:0000256" key="13">
    <source>
        <dbReference type="SAM" id="Phobius"/>
    </source>
</evidence>
<dbReference type="CDD" id="cd09154">
    <property type="entry name" value="PLDc_SMU_988_like_1"/>
    <property type="match status" value="1"/>
</dbReference>
<dbReference type="PROSITE" id="PS50035">
    <property type="entry name" value="PLD"/>
    <property type="match status" value="2"/>
</dbReference>
<dbReference type="CDD" id="cd09160">
    <property type="entry name" value="PLDc_SMU_988_like_2"/>
    <property type="match status" value="1"/>
</dbReference>
<keyword evidence="6" id="KW-0677">Repeat</keyword>
<sequence length="510" mass="58866">MKKLLKLLTGRLFISIILIAIQLILMVFAIDYLATFKVVVPLFYTLSFLIVVFILFRDENPAYKIAWMLPILVFPIYGGIFYLMFGNKKLRAMKSPNLRRLSERYQNARVNGPRQDTVVRQALQTMSPLFVRQSDYIFATSEFPVWKDTQMEYFSSGETFFDSLLAELKAARRFIFLEFFIVASGKVWDMIFSILVQKVREGVDVRFMYDDVGSITTIPSGFDKMLAATGIKVVAFNPLKTHLNARFNFRNHRKICVIDGNIAYTGGLNLADEYVNRSIRFGHWKDTGVMIKGDAVWNMTLMFLQLWLFSTGKDLELDAYRPTKKYPTDGFVQPFGDAPGDNHNVGENVYMQIINTARHYVWMTTPYLILDNEMLTALRIAAQSGIDVRIITPHYADKPYVHPVTRSYYRNLLEAGVRIYEYVPGFIHSKMFVCDDEMAVVGTTNMDYRSFFLHFECGIMFFGSSVVMKVRDDIRDTFEVCDEMTVDKVDALSLPKKFIQVFFKAFAPLM</sequence>
<evidence type="ECO:0000256" key="3">
    <source>
        <dbReference type="ARBA" id="ARBA00022516"/>
    </source>
</evidence>
<evidence type="ECO:0000256" key="7">
    <source>
        <dbReference type="ARBA" id="ARBA00022989"/>
    </source>
</evidence>
<protein>
    <recommendedName>
        <fullName evidence="12">Cardiolipin synthase</fullName>
        <ecNumber evidence="12">2.7.8.-</ecNumber>
    </recommendedName>
</protein>
<gene>
    <name evidence="15" type="ordered locus">Spico_0300</name>
</gene>
<dbReference type="STRING" id="760011.Spico_0300"/>
<dbReference type="GO" id="GO:0008808">
    <property type="term" value="F:cardiolipin synthase activity"/>
    <property type="evidence" value="ECO:0007669"/>
    <property type="project" value="UniProtKB-UniRule"/>
</dbReference>
<dbReference type="InterPro" id="IPR027379">
    <property type="entry name" value="CLS_N"/>
</dbReference>
<dbReference type="AlphaFoldDB" id="F4GH55"/>
<dbReference type="Proteomes" id="UP000007939">
    <property type="component" value="Chromosome"/>
</dbReference>
<keyword evidence="7 13" id="KW-1133">Transmembrane helix</keyword>
<evidence type="ECO:0000256" key="12">
    <source>
        <dbReference type="NCBIfam" id="TIGR04265"/>
    </source>
</evidence>
<reference evidence="16" key="1">
    <citation type="submission" date="2011-04" db="EMBL/GenBank/DDBJ databases">
        <title>The complete genome of Spirochaeta coccoides DSM 17374.</title>
        <authorList>
            <person name="Lucas S."/>
            <person name="Copeland A."/>
            <person name="Lapidus A."/>
            <person name="Bruce D."/>
            <person name="Goodwin L."/>
            <person name="Pitluck S."/>
            <person name="Peters L."/>
            <person name="Kyrpides N."/>
            <person name="Mavromatis K."/>
            <person name="Pagani I."/>
            <person name="Ivanova N."/>
            <person name="Ovchinnikova G."/>
            <person name="Lu M."/>
            <person name="Detter J.C."/>
            <person name="Tapia R."/>
            <person name="Han C."/>
            <person name="Land M."/>
            <person name="Hauser L."/>
            <person name="Markowitz V."/>
            <person name="Cheng J.-F."/>
            <person name="Hugenholtz P."/>
            <person name="Woyke T."/>
            <person name="Wu D."/>
            <person name="Spring S."/>
            <person name="Schroeder M."/>
            <person name="Brambilla E."/>
            <person name="Klenk H.-P."/>
            <person name="Eisen J.A."/>
        </authorList>
    </citation>
    <scope>NUCLEOTIDE SEQUENCE [LARGE SCALE GENOMIC DNA]</scope>
    <source>
        <strain evidence="16">ATCC BAA-1237 / DSM 17374 / SPN1</strain>
    </source>
</reference>
<evidence type="ECO:0000259" key="14">
    <source>
        <dbReference type="PROSITE" id="PS50035"/>
    </source>
</evidence>
<feature type="transmembrane region" description="Helical" evidence="13">
    <location>
        <begin position="36"/>
        <end position="56"/>
    </location>
</feature>
<dbReference type="EC" id="2.7.8.-" evidence="12"/>
<evidence type="ECO:0000256" key="1">
    <source>
        <dbReference type="ARBA" id="ARBA00004651"/>
    </source>
</evidence>
<keyword evidence="3" id="KW-0444">Lipid biosynthesis</keyword>
<keyword evidence="11" id="KW-1208">Phospholipid metabolism</keyword>
<proteinExistence type="predicted"/>
<dbReference type="EMBL" id="CP002659">
    <property type="protein sequence ID" value="AEC01530.1"/>
    <property type="molecule type" value="Genomic_DNA"/>
</dbReference>
<evidence type="ECO:0000256" key="5">
    <source>
        <dbReference type="ARBA" id="ARBA00022692"/>
    </source>
</evidence>
<evidence type="ECO:0000313" key="16">
    <source>
        <dbReference type="Proteomes" id="UP000007939"/>
    </source>
</evidence>
<dbReference type="GO" id="GO:0032049">
    <property type="term" value="P:cardiolipin biosynthetic process"/>
    <property type="evidence" value="ECO:0007669"/>
    <property type="project" value="UniProtKB-UniRule"/>
</dbReference>
<dbReference type="InterPro" id="IPR025202">
    <property type="entry name" value="PLD-like_dom"/>
</dbReference>
<keyword evidence="4" id="KW-0808">Transferase</keyword>
<evidence type="ECO:0000256" key="9">
    <source>
        <dbReference type="ARBA" id="ARBA00023136"/>
    </source>
</evidence>
<dbReference type="SMART" id="SM00155">
    <property type="entry name" value="PLDc"/>
    <property type="match status" value="2"/>
</dbReference>
<evidence type="ECO:0000256" key="10">
    <source>
        <dbReference type="ARBA" id="ARBA00023209"/>
    </source>
</evidence>
<dbReference type="InterPro" id="IPR022924">
    <property type="entry name" value="Cardiolipin_synthase"/>
</dbReference>
<dbReference type="GO" id="GO:0005886">
    <property type="term" value="C:plasma membrane"/>
    <property type="evidence" value="ECO:0007669"/>
    <property type="project" value="UniProtKB-SubCell"/>
</dbReference>
<dbReference type="Gene3D" id="3.30.870.10">
    <property type="entry name" value="Endonuclease Chain A"/>
    <property type="match status" value="2"/>
</dbReference>
<dbReference type="PANTHER" id="PTHR21248:SF22">
    <property type="entry name" value="PHOSPHOLIPASE D"/>
    <property type="match status" value="1"/>
</dbReference>
<dbReference type="eggNOG" id="COG1502">
    <property type="taxonomic scope" value="Bacteria"/>
</dbReference>
<dbReference type="Pfam" id="PF13396">
    <property type="entry name" value="PLDc_N"/>
    <property type="match status" value="1"/>
</dbReference>
<evidence type="ECO:0000313" key="15">
    <source>
        <dbReference type="EMBL" id="AEC01530.1"/>
    </source>
</evidence>
<dbReference type="PANTHER" id="PTHR21248">
    <property type="entry name" value="CARDIOLIPIN SYNTHASE"/>
    <property type="match status" value="1"/>
</dbReference>
<comment type="subcellular location">
    <subcellularLocation>
        <location evidence="1">Cell membrane</location>
        <topology evidence="1">Multi-pass membrane protein</topology>
    </subcellularLocation>
</comment>
<name>F4GH55_PARC1</name>
<keyword evidence="16" id="KW-1185">Reference proteome</keyword>
<keyword evidence="2" id="KW-1003">Cell membrane</keyword>
<dbReference type="KEGG" id="scc:Spico_0300"/>
<dbReference type="HOGENOM" id="CLU_038053_1_2_12"/>
<feature type="domain" description="PLD phosphodiesterase" evidence="14">
    <location>
        <begin position="423"/>
        <end position="450"/>
    </location>
</feature>
<dbReference type="NCBIfam" id="TIGR04265">
    <property type="entry name" value="bac_cardiolipin"/>
    <property type="match status" value="1"/>
</dbReference>
<dbReference type="SUPFAM" id="SSF56024">
    <property type="entry name" value="Phospholipase D/nuclease"/>
    <property type="match status" value="2"/>
</dbReference>
<accession>F4GH55</accession>
<keyword evidence="9 13" id="KW-0472">Membrane</keyword>
<dbReference type="InterPro" id="IPR001736">
    <property type="entry name" value="PLipase_D/transphosphatidylase"/>
</dbReference>
<evidence type="ECO:0000256" key="2">
    <source>
        <dbReference type="ARBA" id="ARBA00022475"/>
    </source>
</evidence>
<keyword evidence="5 13" id="KW-0812">Transmembrane</keyword>
<feature type="transmembrane region" description="Helical" evidence="13">
    <location>
        <begin position="12"/>
        <end position="30"/>
    </location>
</feature>
<evidence type="ECO:0000256" key="11">
    <source>
        <dbReference type="ARBA" id="ARBA00023264"/>
    </source>
</evidence>
<feature type="transmembrane region" description="Helical" evidence="13">
    <location>
        <begin position="65"/>
        <end position="85"/>
    </location>
</feature>
<feature type="domain" description="PLD phosphodiesterase" evidence="14">
    <location>
        <begin position="247"/>
        <end position="274"/>
    </location>
</feature>
<evidence type="ECO:0000256" key="6">
    <source>
        <dbReference type="ARBA" id="ARBA00022737"/>
    </source>
</evidence>
<reference evidence="15 16" key="2">
    <citation type="journal article" date="2012" name="Stand. Genomic Sci.">
        <title>Complete genome sequence of the termite hindgut bacterium Spirochaeta coccoides type strain (SPN1(T)), reclassification in the genus Sphaerochaeta as Sphaerochaeta coccoides comb. nov. and emendations of the family Spirochaetaceae and the genus Sphaerochaeta.</title>
        <authorList>
            <person name="Abt B."/>
            <person name="Han C."/>
            <person name="Scheuner C."/>
            <person name="Lu M."/>
            <person name="Lapidus A."/>
            <person name="Nolan M."/>
            <person name="Lucas S."/>
            <person name="Hammon N."/>
            <person name="Deshpande S."/>
            <person name="Cheng J.F."/>
            <person name="Tapia R."/>
            <person name="Goodwin L.A."/>
            <person name="Pitluck S."/>
            <person name="Liolios K."/>
            <person name="Pagani I."/>
            <person name="Ivanova N."/>
            <person name="Mavromatis K."/>
            <person name="Mikhailova N."/>
            <person name="Huntemann M."/>
            <person name="Pati A."/>
            <person name="Chen A."/>
            <person name="Palaniappan K."/>
            <person name="Land M."/>
            <person name="Hauser L."/>
            <person name="Brambilla E.M."/>
            <person name="Rohde M."/>
            <person name="Spring S."/>
            <person name="Gronow S."/>
            <person name="Goker M."/>
            <person name="Woyke T."/>
            <person name="Bristow J."/>
            <person name="Eisen J.A."/>
            <person name="Markowitz V."/>
            <person name="Hugenholtz P."/>
            <person name="Kyrpides N.C."/>
            <person name="Klenk H.P."/>
            <person name="Detter J.C."/>
        </authorList>
    </citation>
    <scope>NUCLEOTIDE SEQUENCE [LARGE SCALE GENOMIC DNA]</scope>
    <source>
        <strain evidence="16">ATCC BAA-1237 / DSM 17374 / SPN1</strain>
    </source>
</reference>
<keyword evidence="8" id="KW-0443">Lipid metabolism</keyword>
<evidence type="ECO:0000256" key="4">
    <source>
        <dbReference type="ARBA" id="ARBA00022679"/>
    </source>
</evidence>
<evidence type="ECO:0000256" key="8">
    <source>
        <dbReference type="ARBA" id="ARBA00023098"/>
    </source>
</evidence>
<organism evidence="15 16">
    <name type="scientific">Parasphaerochaeta coccoides (strain ATCC BAA-1237 / DSM 17374 / SPN1)</name>
    <name type="common">Sphaerochaeta coccoides</name>
    <dbReference type="NCBI Taxonomy" id="760011"/>
    <lineage>
        <taxon>Bacteria</taxon>
        <taxon>Pseudomonadati</taxon>
        <taxon>Spirochaetota</taxon>
        <taxon>Spirochaetia</taxon>
        <taxon>Spirochaetales</taxon>
        <taxon>Sphaerochaetaceae</taxon>
        <taxon>Parasphaerochaeta</taxon>
    </lineage>
</organism>